<keyword evidence="2 6" id="KW-0645">Protease</keyword>
<evidence type="ECO:0000256" key="2">
    <source>
        <dbReference type="ARBA" id="ARBA00022670"/>
    </source>
</evidence>
<evidence type="ECO:0000313" key="8">
    <source>
        <dbReference type="EMBL" id="MBC2650887.1"/>
    </source>
</evidence>
<dbReference type="PANTHER" id="PTHR43806">
    <property type="entry name" value="PEPTIDASE S8"/>
    <property type="match status" value="1"/>
</dbReference>
<name>A0A7X1KBB6_9SPHN</name>
<feature type="active site" description="Charge relay system" evidence="6">
    <location>
        <position position="209"/>
    </location>
</feature>
<evidence type="ECO:0000256" key="6">
    <source>
        <dbReference type="PROSITE-ProRule" id="PRU01240"/>
    </source>
</evidence>
<dbReference type="InterPro" id="IPR000209">
    <property type="entry name" value="Peptidase_S8/S53_dom"/>
</dbReference>
<dbReference type="Gene3D" id="3.40.50.200">
    <property type="entry name" value="Peptidase S8/S53 domain"/>
    <property type="match status" value="1"/>
</dbReference>
<dbReference type="InterPro" id="IPR022398">
    <property type="entry name" value="Peptidase_S8_His-AS"/>
</dbReference>
<evidence type="ECO:0000259" key="7">
    <source>
        <dbReference type="Pfam" id="PF00082"/>
    </source>
</evidence>
<protein>
    <submittedName>
        <fullName evidence="8">S8 family serine peptidase</fullName>
    </submittedName>
</protein>
<dbReference type="PROSITE" id="PS00138">
    <property type="entry name" value="SUBTILASE_SER"/>
    <property type="match status" value="1"/>
</dbReference>
<comment type="caution">
    <text evidence="8">The sequence shown here is derived from an EMBL/GenBank/DDBJ whole genome shotgun (WGS) entry which is preliminary data.</text>
</comment>
<dbReference type="GO" id="GO:0004252">
    <property type="term" value="F:serine-type endopeptidase activity"/>
    <property type="evidence" value="ECO:0007669"/>
    <property type="project" value="UniProtKB-UniRule"/>
</dbReference>
<feature type="domain" description="Peptidase S8/S53" evidence="7">
    <location>
        <begin position="227"/>
        <end position="468"/>
    </location>
</feature>
<feature type="active site" description="Charge relay system" evidence="6">
    <location>
        <position position="418"/>
    </location>
</feature>
<keyword evidence="9" id="KW-1185">Reference proteome</keyword>
<evidence type="ECO:0000256" key="5">
    <source>
        <dbReference type="ARBA" id="ARBA00022825"/>
    </source>
</evidence>
<keyword evidence="3" id="KW-0732">Signal</keyword>
<dbReference type="SUPFAM" id="SSF52743">
    <property type="entry name" value="Subtilisin-like"/>
    <property type="match status" value="1"/>
</dbReference>
<dbReference type="InterPro" id="IPR050131">
    <property type="entry name" value="Peptidase_S8_subtilisin-like"/>
</dbReference>
<dbReference type="GO" id="GO:0006508">
    <property type="term" value="P:proteolysis"/>
    <property type="evidence" value="ECO:0007669"/>
    <property type="project" value="UniProtKB-KW"/>
</dbReference>
<accession>A0A7X1KBB6</accession>
<dbReference type="RefSeq" id="WP_185682303.1">
    <property type="nucleotide sequence ID" value="NZ_JACLAU010000003.1"/>
</dbReference>
<dbReference type="InterPro" id="IPR015500">
    <property type="entry name" value="Peptidase_S8_subtilisin-rel"/>
</dbReference>
<evidence type="ECO:0000256" key="4">
    <source>
        <dbReference type="ARBA" id="ARBA00022801"/>
    </source>
</evidence>
<dbReference type="InterPro" id="IPR034061">
    <property type="entry name" value="Peptidases_S8_Autotransporter"/>
</dbReference>
<dbReference type="InterPro" id="IPR023828">
    <property type="entry name" value="Peptidase_S8_Ser-AS"/>
</dbReference>
<reference evidence="8 9" key="1">
    <citation type="submission" date="2020-08" db="EMBL/GenBank/DDBJ databases">
        <title>The genome sequence of Novosphingobium flavum 4Y4.</title>
        <authorList>
            <person name="Liu Y."/>
        </authorList>
    </citation>
    <scope>NUCLEOTIDE SEQUENCE [LARGE SCALE GENOMIC DNA]</scope>
    <source>
        <strain evidence="8 9">4Y4</strain>
    </source>
</reference>
<dbReference type="CDD" id="cd04848">
    <property type="entry name" value="Peptidases_S8_Autotransporter_serine_protease_like"/>
    <property type="match status" value="1"/>
</dbReference>
<sequence length="914" mass="95668">MTNAKFIQPVYKNISTFQSGVEPLYKNISTFWSGLDPQYKNISTFWGDLNPLYKNIATFSTGLPNQQMIGSFWNTNGPLWSQSMVIWAKIDAGTATAADRAQLASNLTAVVNNSQTFWGPAVTARLGGTFQSSFQTPLFSKYGIAGTSPQSLTALTADKRAAFFVEWFDGLNGFSGYDQIDNWMFQAKWSPALTNVQGRGTGVTIGLVDTRLAGDADVLARVTYSGGTTTYSNVHGTAVASLMVAAHDGRNIMGIAPGANIAFYNPYDANASSSWSTVGKGIDAVVGAGASVVNLSLGEPGLAFSPKWDTAMKSASKASQALFVIAAGNDGLTQTTNVPWTAAKGVPFLVVGSVDANNQISSFSNRPGEACLIVQGQCGQTAAFGSGGPLKNYFLVAPGENVLASNGAGGVARYSGTSLAAPLVTGTIALLQGRWPWLKNFPAETAQIILRSARDLGAPGVDPVYGWGMLDVEAAQAPLNFNNLVYYTVARGVSTPQSVSAVRSSTNRAAWAAQGAYISAFETIGGTNRDFLVPLSPSLSGTKVGSVYFQDFVFNRLVAWASAPALTSVGGHLSLSDTGVATAMPVSPGFKMAMRSRLVPIGPTERSVRNFRAENSLTIGDVQDRFSLTVGQGSSATTTLQSGFGLESDYAPLDGGVNPIAGFASGGAHMRATVAIRADLRVSFSNSRSRRDALGDTLRGAGSEAVVLDANYRATAQNVQIDYAPRRWLSLSTTYTLLREESGLLGVGSNAVDGLVGASRTEAVTVGASVEPMRGLLLSASGTQSRSRSRDGGAALRTGASGLGASAYAIALAKSGIVRAADQVRLSLTQPLAVTRGSVDLTTLGVVDRETGALGAVTQSLTVRERPRLVGELNYGLPLQGGWGEVSLFGRGDFRSDARNAQGVATGMRLRLAF</sequence>
<comment type="similarity">
    <text evidence="1 6">Belongs to the peptidase S8 family.</text>
</comment>
<dbReference type="PANTHER" id="PTHR43806:SF11">
    <property type="entry name" value="CEREVISIN-RELATED"/>
    <property type="match status" value="1"/>
</dbReference>
<keyword evidence="5 6" id="KW-0720">Serine protease</keyword>
<dbReference type="EMBL" id="JACLAU010000003">
    <property type="protein sequence ID" value="MBC2650887.1"/>
    <property type="molecule type" value="Genomic_DNA"/>
</dbReference>
<dbReference type="InterPro" id="IPR036852">
    <property type="entry name" value="Peptidase_S8/S53_dom_sf"/>
</dbReference>
<dbReference type="AlphaFoldDB" id="A0A7X1KBB6"/>
<organism evidence="8 9">
    <name type="scientific">Novosphingobium aerophilum</name>
    <dbReference type="NCBI Taxonomy" id="2839843"/>
    <lineage>
        <taxon>Bacteria</taxon>
        <taxon>Pseudomonadati</taxon>
        <taxon>Pseudomonadota</taxon>
        <taxon>Alphaproteobacteria</taxon>
        <taxon>Sphingomonadales</taxon>
        <taxon>Sphingomonadaceae</taxon>
        <taxon>Novosphingobium</taxon>
    </lineage>
</organism>
<proteinExistence type="inferred from homology"/>
<evidence type="ECO:0000256" key="3">
    <source>
        <dbReference type="ARBA" id="ARBA00022729"/>
    </source>
</evidence>
<keyword evidence="4 6" id="KW-0378">Hydrolase</keyword>
<dbReference type="Pfam" id="PF00082">
    <property type="entry name" value="Peptidase_S8"/>
    <property type="match status" value="1"/>
</dbReference>
<dbReference type="PRINTS" id="PR00723">
    <property type="entry name" value="SUBTILISIN"/>
</dbReference>
<dbReference type="PROSITE" id="PS00137">
    <property type="entry name" value="SUBTILASE_HIS"/>
    <property type="match status" value="1"/>
</dbReference>
<feature type="active site" description="Charge relay system" evidence="6">
    <location>
        <position position="235"/>
    </location>
</feature>
<evidence type="ECO:0000313" key="9">
    <source>
        <dbReference type="Proteomes" id="UP000520156"/>
    </source>
</evidence>
<dbReference type="Proteomes" id="UP000520156">
    <property type="component" value="Unassembled WGS sequence"/>
</dbReference>
<evidence type="ECO:0000256" key="1">
    <source>
        <dbReference type="ARBA" id="ARBA00011073"/>
    </source>
</evidence>
<dbReference type="PROSITE" id="PS51892">
    <property type="entry name" value="SUBTILASE"/>
    <property type="match status" value="1"/>
</dbReference>
<gene>
    <name evidence="8" type="ORF">H7F49_04155</name>
</gene>